<protein>
    <submittedName>
        <fullName evidence="5">NUDIX domain-containing protein</fullName>
    </submittedName>
</protein>
<dbReference type="CDD" id="cd04685">
    <property type="entry name" value="NUDIX_Hydrolase"/>
    <property type="match status" value="1"/>
</dbReference>
<name>A0A552WW87_9MICO</name>
<dbReference type="PROSITE" id="PS00893">
    <property type="entry name" value="NUDIX_BOX"/>
    <property type="match status" value="1"/>
</dbReference>
<dbReference type="PROSITE" id="PS51462">
    <property type="entry name" value="NUDIX"/>
    <property type="match status" value="1"/>
</dbReference>
<gene>
    <name evidence="5" type="ORF">FJ693_02265</name>
</gene>
<dbReference type="SUPFAM" id="SSF55811">
    <property type="entry name" value="Nudix"/>
    <property type="match status" value="1"/>
</dbReference>
<evidence type="ECO:0000256" key="1">
    <source>
        <dbReference type="ARBA" id="ARBA00001946"/>
    </source>
</evidence>
<keyword evidence="6" id="KW-1185">Reference proteome</keyword>
<dbReference type="Pfam" id="PF00293">
    <property type="entry name" value="NUDIX"/>
    <property type="match status" value="1"/>
</dbReference>
<comment type="cofactor">
    <cofactor evidence="1">
        <name>Mg(2+)</name>
        <dbReference type="ChEBI" id="CHEBI:18420"/>
    </cofactor>
</comment>
<dbReference type="InterPro" id="IPR015797">
    <property type="entry name" value="NUDIX_hydrolase-like_dom_sf"/>
</dbReference>
<comment type="caution">
    <text evidence="5">The sequence shown here is derived from an EMBL/GenBank/DDBJ whole genome shotgun (WGS) entry which is preliminary data.</text>
</comment>
<evidence type="ECO:0000256" key="3">
    <source>
        <dbReference type="ARBA" id="ARBA00022842"/>
    </source>
</evidence>
<accession>A0A552WW87</accession>
<dbReference type="RefSeq" id="WP_143416925.1">
    <property type="nucleotide sequence ID" value="NZ_VJXR01000004.1"/>
</dbReference>
<keyword evidence="2" id="KW-0378">Hydrolase</keyword>
<dbReference type="InterPro" id="IPR020084">
    <property type="entry name" value="NUDIX_hydrolase_CS"/>
</dbReference>
<evidence type="ECO:0000313" key="5">
    <source>
        <dbReference type="EMBL" id="TRW47088.1"/>
    </source>
</evidence>
<proteinExistence type="predicted"/>
<evidence type="ECO:0000256" key="2">
    <source>
        <dbReference type="ARBA" id="ARBA00022801"/>
    </source>
</evidence>
<evidence type="ECO:0000259" key="4">
    <source>
        <dbReference type="PROSITE" id="PS51462"/>
    </source>
</evidence>
<dbReference type="Proteomes" id="UP000318693">
    <property type="component" value="Unassembled WGS sequence"/>
</dbReference>
<dbReference type="PANTHER" id="PTHR43046:SF12">
    <property type="entry name" value="GDP-MANNOSE MANNOSYL HYDROLASE"/>
    <property type="match status" value="1"/>
</dbReference>
<dbReference type="InterPro" id="IPR000086">
    <property type="entry name" value="NUDIX_hydrolase_dom"/>
</dbReference>
<dbReference type="GO" id="GO:0016787">
    <property type="term" value="F:hydrolase activity"/>
    <property type="evidence" value="ECO:0007669"/>
    <property type="project" value="UniProtKB-KW"/>
</dbReference>
<sequence>MSEPLTYGLGPEWTPGPDGVPFRRAARVILVDEYDRLLLVRGHDAGEVTRSWWFTVGGGVDASEDVRDGAAREVFEETGLVVGPADLVGPVLTRSAVFDFARVTCRQDEQFFLARVSSADAVSDDGWTELERDVLDEMRWWHLDELAAAVSAGAVVYPEPLPALVRGLLGGWDGSTPHLDESSV</sequence>
<organism evidence="5 6">
    <name type="scientific">Georgenia yuyongxinii</name>
    <dbReference type="NCBI Taxonomy" id="2589797"/>
    <lineage>
        <taxon>Bacteria</taxon>
        <taxon>Bacillati</taxon>
        <taxon>Actinomycetota</taxon>
        <taxon>Actinomycetes</taxon>
        <taxon>Micrococcales</taxon>
        <taxon>Bogoriellaceae</taxon>
        <taxon>Georgenia</taxon>
    </lineage>
</organism>
<dbReference type="PANTHER" id="PTHR43046">
    <property type="entry name" value="GDP-MANNOSE MANNOSYL HYDROLASE"/>
    <property type="match status" value="1"/>
</dbReference>
<dbReference type="AlphaFoldDB" id="A0A552WW87"/>
<dbReference type="EMBL" id="VJXR01000004">
    <property type="protein sequence ID" value="TRW47088.1"/>
    <property type="molecule type" value="Genomic_DNA"/>
</dbReference>
<keyword evidence="3" id="KW-0460">Magnesium</keyword>
<evidence type="ECO:0000313" key="6">
    <source>
        <dbReference type="Proteomes" id="UP000318693"/>
    </source>
</evidence>
<dbReference type="Gene3D" id="3.90.79.10">
    <property type="entry name" value="Nucleoside Triphosphate Pyrophosphohydrolase"/>
    <property type="match status" value="1"/>
</dbReference>
<reference evidence="5 6" key="1">
    <citation type="submission" date="2019-07" db="EMBL/GenBank/DDBJ databases">
        <title>Georgenia wutianyii sp. nov. and Georgenia *** sp. nov. isolated from plateau pika (Ochotona curzoniae) in the Qinghai-Tibet plateau of China.</title>
        <authorList>
            <person name="Tian Z."/>
        </authorList>
    </citation>
    <scope>NUCLEOTIDE SEQUENCE [LARGE SCALE GENOMIC DNA]</scope>
    <source>
        <strain evidence="5 6">Z446</strain>
    </source>
</reference>
<feature type="domain" description="Nudix hydrolase" evidence="4">
    <location>
        <begin position="21"/>
        <end position="163"/>
    </location>
</feature>